<protein>
    <recommendedName>
        <fullName evidence="3">GTP 3',8-cyclase</fullName>
        <ecNumber evidence="3">4.1.99.22</ecNumber>
    </recommendedName>
</protein>
<dbReference type="EC" id="4.1.99.22" evidence="3"/>
<dbReference type="OrthoDB" id="429626at2759"/>
<dbReference type="Gene3D" id="3.20.20.70">
    <property type="entry name" value="Aldolase class I"/>
    <property type="match status" value="1"/>
</dbReference>
<keyword evidence="8" id="KW-0408">Iron</keyword>
<keyword evidence="12" id="KW-0501">Molybdenum cofactor biosynthesis</keyword>
<dbReference type="CDD" id="cd21117">
    <property type="entry name" value="Twitch_MoaA"/>
    <property type="match status" value="1"/>
</dbReference>
<dbReference type="GO" id="GO:0061799">
    <property type="term" value="F:cyclic pyranopterin monophosphate synthase activity"/>
    <property type="evidence" value="ECO:0007669"/>
    <property type="project" value="TreeGrafter"/>
</dbReference>
<dbReference type="AlphaFoldDB" id="A0A165HWG3"/>
<dbReference type="STRING" id="1328760.A0A165HWG3"/>
<dbReference type="SFLD" id="SFLDS00029">
    <property type="entry name" value="Radical_SAM"/>
    <property type="match status" value="1"/>
</dbReference>
<dbReference type="UniPathway" id="UPA00344"/>
<dbReference type="SFLD" id="SFLDG01383">
    <property type="entry name" value="cyclic_pyranopterin_phosphate"/>
    <property type="match status" value="1"/>
</dbReference>
<dbReference type="InterPro" id="IPR050105">
    <property type="entry name" value="MoCo_biosynth_MoaA/MoaC"/>
</dbReference>
<dbReference type="PANTHER" id="PTHR22960">
    <property type="entry name" value="MOLYBDOPTERIN COFACTOR SYNTHESIS PROTEIN A"/>
    <property type="match status" value="1"/>
</dbReference>
<dbReference type="PROSITE" id="PS51918">
    <property type="entry name" value="RADICAL_SAM"/>
    <property type="match status" value="1"/>
</dbReference>
<dbReference type="GO" id="GO:0051539">
    <property type="term" value="F:4 iron, 4 sulfur cluster binding"/>
    <property type="evidence" value="ECO:0007669"/>
    <property type="project" value="UniProtKB-KW"/>
</dbReference>
<evidence type="ECO:0000256" key="13">
    <source>
        <dbReference type="ARBA" id="ARBA00023239"/>
    </source>
</evidence>
<dbReference type="GO" id="GO:0061798">
    <property type="term" value="F:GTP 3',8'-cyclase activity"/>
    <property type="evidence" value="ECO:0007669"/>
    <property type="project" value="UniProtKB-EC"/>
</dbReference>
<evidence type="ECO:0000313" key="16">
    <source>
        <dbReference type="EMBL" id="KZF24022.1"/>
    </source>
</evidence>
<dbReference type="EMBL" id="KV407456">
    <property type="protein sequence ID" value="KZF24022.1"/>
    <property type="molecule type" value="Genomic_DNA"/>
</dbReference>
<dbReference type="NCBIfam" id="TIGR02666">
    <property type="entry name" value="moaA"/>
    <property type="match status" value="1"/>
</dbReference>
<evidence type="ECO:0000256" key="4">
    <source>
        <dbReference type="ARBA" id="ARBA00022485"/>
    </source>
</evidence>
<dbReference type="PANTHER" id="PTHR22960:SF0">
    <property type="entry name" value="MOLYBDENUM COFACTOR BIOSYNTHESIS PROTEIN 1"/>
    <property type="match status" value="1"/>
</dbReference>
<dbReference type="SUPFAM" id="SSF102114">
    <property type="entry name" value="Radical SAM enzymes"/>
    <property type="match status" value="1"/>
</dbReference>
<organism evidence="16 17">
    <name type="scientific">Xylona heveae (strain CBS 132557 / TC161)</name>
    <dbReference type="NCBI Taxonomy" id="1328760"/>
    <lineage>
        <taxon>Eukaryota</taxon>
        <taxon>Fungi</taxon>
        <taxon>Dikarya</taxon>
        <taxon>Ascomycota</taxon>
        <taxon>Pezizomycotina</taxon>
        <taxon>Xylonomycetes</taxon>
        <taxon>Xylonales</taxon>
        <taxon>Xylonaceae</taxon>
        <taxon>Xylona</taxon>
    </lineage>
</organism>
<dbReference type="PROSITE" id="PS01305">
    <property type="entry name" value="MOAA_NIFB_PQQE"/>
    <property type="match status" value="1"/>
</dbReference>
<dbReference type="Pfam" id="PF04055">
    <property type="entry name" value="Radical_SAM"/>
    <property type="match status" value="1"/>
</dbReference>
<dbReference type="CDD" id="cd01335">
    <property type="entry name" value="Radical_SAM"/>
    <property type="match status" value="1"/>
</dbReference>
<evidence type="ECO:0000256" key="10">
    <source>
        <dbReference type="ARBA" id="ARBA00023128"/>
    </source>
</evidence>
<keyword evidence="13" id="KW-0456">Lyase</keyword>
<evidence type="ECO:0000256" key="3">
    <source>
        <dbReference type="ARBA" id="ARBA00012167"/>
    </source>
</evidence>
<feature type="domain" description="Radical SAM core" evidence="15">
    <location>
        <begin position="85"/>
        <end position="306"/>
    </location>
</feature>
<dbReference type="OMA" id="QMSECFC"/>
<dbReference type="GeneID" id="28894949"/>
<reference evidence="16 17" key="1">
    <citation type="journal article" date="2016" name="Fungal Biol.">
        <title>The genome of Xylona heveae provides a window into fungal endophytism.</title>
        <authorList>
            <person name="Gazis R."/>
            <person name="Kuo A."/>
            <person name="Riley R."/>
            <person name="LaButti K."/>
            <person name="Lipzen A."/>
            <person name="Lin J."/>
            <person name="Amirebrahimi M."/>
            <person name="Hesse C.N."/>
            <person name="Spatafora J.W."/>
            <person name="Henrissat B."/>
            <person name="Hainaut M."/>
            <person name="Grigoriev I.V."/>
            <person name="Hibbett D.S."/>
        </authorList>
    </citation>
    <scope>NUCLEOTIDE SEQUENCE [LARGE SCALE GENOMIC DNA]</scope>
    <source>
        <strain evidence="16 17">TC161</strain>
    </source>
</reference>
<evidence type="ECO:0000256" key="7">
    <source>
        <dbReference type="ARBA" id="ARBA00022741"/>
    </source>
</evidence>
<sequence length="447" mass="50414">MLLRPASRTTIRSGDNLCVRSRRKLPRSTRQISSAATAAVGEDESSIHYRLPVNTPSGNDLEPASTTRWEAIKTAKPFSSFLTDNFNRQHDYLRISVTERCNLRCLYCMPEEGVPLSPPAHLLTSPEIHYLASLFVSQGVTKIRLTGGEPTVRRDILPLMHSIGSLRRHGLRELCLTTNGISLYRKLDSMVEAGLTGVNLSLDTLDPFQFQIMTRRKGLDAVMKSIDRILEMNRLGAGIKLKINCVVMRGINEREILPFVEMGRDKEVEVRFIEYMPFDGNKWSKGKMLSYGEMLDIIREKYPGLRKIQDHKNDTSKTYQVPGFPGRVGFITSMTHNFCGTCNRLRITSDGNLKVCLFGNSEVSLRDLLRKDNSGNPLDEEAFEALKEVEMNRQQGLAGPNGPMSWAERENELLEVIGMAVKRKKERHAGMGELENMKNRPMILIGG</sequence>
<dbReference type="InterPro" id="IPR000385">
    <property type="entry name" value="MoaA_NifB_PqqE_Fe-S-bd_CS"/>
</dbReference>
<comment type="pathway">
    <text evidence="2">Cofactor biosynthesis; molybdopterin biosynthesis.</text>
</comment>
<evidence type="ECO:0000256" key="12">
    <source>
        <dbReference type="ARBA" id="ARBA00023150"/>
    </source>
</evidence>
<evidence type="ECO:0000256" key="8">
    <source>
        <dbReference type="ARBA" id="ARBA00023004"/>
    </source>
</evidence>
<evidence type="ECO:0000259" key="15">
    <source>
        <dbReference type="PROSITE" id="PS51918"/>
    </source>
</evidence>
<dbReference type="HAMAP" id="MF_01225_B">
    <property type="entry name" value="MoaA_B"/>
    <property type="match status" value="1"/>
</dbReference>
<keyword evidence="7" id="KW-0547">Nucleotide-binding</keyword>
<keyword evidence="5" id="KW-0949">S-adenosyl-L-methionine</keyword>
<dbReference type="SFLD" id="SFLDG01067">
    <property type="entry name" value="SPASM/twitch_domain_containing"/>
    <property type="match status" value="1"/>
</dbReference>
<accession>A0A165HWG3</accession>
<keyword evidence="6" id="KW-0479">Metal-binding</keyword>
<dbReference type="RefSeq" id="XP_018189577.1">
    <property type="nucleotide sequence ID" value="XM_018329812.1"/>
</dbReference>
<keyword evidence="9" id="KW-0411">Iron-sulfur</keyword>
<evidence type="ECO:0000256" key="5">
    <source>
        <dbReference type="ARBA" id="ARBA00022691"/>
    </source>
</evidence>
<keyword evidence="4" id="KW-0004">4Fe-4S</keyword>
<dbReference type="InterPro" id="IPR010505">
    <property type="entry name" value="MoaA_twitch"/>
</dbReference>
<evidence type="ECO:0000256" key="1">
    <source>
        <dbReference type="ARBA" id="ARBA00001966"/>
    </source>
</evidence>
<evidence type="ECO:0000256" key="9">
    <source>
        <dbReference type="ARBA" id="ARBA00023014"/>
    </source>
</evidence>
<dbReference type="GO" id="GO:0006777">
    <property type="term" value="P:Mo-molybdopterin cofactor biosynthetic process"/>
    <property type="evidence" value="ECO:0007669"/>
    <property type="project" value="UniProtKB-KW"/>
</dbReference>
<dbReference type="GO" id="GO:0005525">
    <property type="term" value="F:GTP binding"/>
    <property type="evidence" value="ECO:0007669"/>
    <property type="project" value="UniProtKB-KW"/>
</dbReference>
<evidence type="ECO:0000256" key="11">
    <source>
        <dbReference type="ARBA" id="ARBA00023134"/>
    </source>
</evidence>
<dbReference type="InterPro" id="IPR013785">
    <property type="entry name" value="Aldolase_TIM"/>
</dbReference>
<dbReference type="SMART" id="SM00729">
    <property type="entry name" value="Elp3"/>
    <property type="match status" value="1"/>
</dbReference>
<dbReference type="InterPro" id="IPR007197">
    <property type="entry name" value="rSAM"/>
</dbReference>
<dbReference type="Pfam" id="PF06463">
    <property type="entry name" value="Mob_synth_C"/>
    <property type="match status" value="1"/>
</dbReference>
<evidence type="ECO:0000256" key="6">
    <source>
        <dbReference type="ARBA" id="ARBA00022723"/>
    </source>
</evidence>
<comment type="cofactor">
    <cofactor evidence="1">
        <name>[4Fe-4S] cluster</name>
        <dbReference type="ChEBI" id="CHEBI:49883"/>
    </cofactor>
</comment>
<proteinExistence type="inferred from homology"/>
<dbReference type="InterPro" id="IPR040064">
    <property type="entry name" value="MoaA-like"/>
</dbReference>
<evidence type="ECO:0000313" key="17">
    <source>
        <dbReference type="Proteomes" id="UP000076632"/>
    </source>
</evidence>
<name>A0A165HWG3_XYLHT</name>
<comment type="catalytic activity">
    <reaction evidence="14">
        <text>GTP + AH2 + S-adenosyl-L-methionine = (8S)-3',8-cyclo-7,8-dihydroguanosine 5'-triphosphate + 5'-deoxyadenosine + L-methionine + A + H(+)</text>
        <dbReference type="Rhea" id="RHEA:49576"/>
        <dbReference type="ChEBI" id="CHEBI:13193"/>
        <dbReference type="ChEBI" id="CHEBI:15378"/>
        <dbReference type="ChEBI" id="CHEBI:17319"/>
        <dbReference type="ChEBI" id="CHEBI:17499"/>
        <dbReference type="ChEBI" id="CHEBI:37565"/>
        <dbReference type="ChEBI" id="CHEBI:57844"/>
        <dbReference type="ChEBI" id="CHEBI:59789"/>
        <dbReference type="ChEBI" id="CHEBI:131766"/>
        <dbReference type="EC" id="4.1.99.22"/>
    </reaction>
</comment>
<dbReference type="InterPro" id="IPR013483">
    <property type="entry name" value="MoaA"/>
</dbReference>
<dbReference type="GO" id="GO:0046872">
    <property type="term" value="F:metal ion binding"/>
    <property type="evidence" value="ECO:0007669"/>
    <property type="project" value="UniProtKB-KW"/>
</dbReference>
<gene>
    <name evidence="16" type="ORF">L228DRAFT_209444</name>
</gene>
<keyword evidence="17" id="KW-1185">Reference proteome</keyword>
<keyword evidence="10" id="KW-0496">Mitochondrion</keyword>
<dbReference type="InParanoid" id="A0A165HWG3"/>
<dbReference type="Proteomes" id="UP000076632">
    <property type="component" value="Unassembled WGS sequence"/>
</dbReference>
<dbReference type="SFLD" id="SFLDG01386">
    <property type="entry name" value="main_SPASM_domain-containing"/>
    <property type="match status" value="1"/>
</dbReference>
<dbReference type="InterPro" id="IPR058240">
    <property type="entry name" value="rSAM_sf"/>
</dbReference>
<keyword evidence="11" id="KW-0342">GTP-binding</keyword>
<dbReference type="InterPro" id="IPR006638">
    <property type="entry name" value="Elp3/MiaA/NifB-like_rSAM"/>
</dbReference>
<evidence type="ECO:0000256" key="2">
    <source>
        <dbReference type="ARBA" id="ARBA00005046"/>
    </source>
</evidence>
<evidence type="ECO:0000256" key="14">
    <source>
        <dbReference type="ARBA" id="ARBA00048697"/>
    </source>
</evidence>